<evidence type="ECO:0000313" key="10">
    <source>
        <dbReference type="EMBL" id="KAK4328759.1"/>
    </source>
</evidence>
<keyword evidence="7 8" id="KW-0539">Nucleus</keyword>
<evidence type="ECO:0000256" key="9">
    <source>
        <dbReference type="SAM" id="MobiDB-lite"/>
    </source>
</evidence>
<dbReference type="Pfam" id="PF10232">
    <property type="entry name" value="Med8"/>
    <property type="match status" value="1"/>
</dbReference>
<accession>A0AAE1USK9</accession>
<comment type="subunit">
    <text evidence="3 8">Component of the Mediator complex.</text>
</comment>
<name>A0AAE1USK9_9EUCA</name>
<dbReference type="Proteomes" id="UP001292094">
    <property type="component" value="Unassembled WGS sequence"/>
</dbReference>
<keyword evidence="6 8" id="KW-0804">Transcription</keyword>
<dbReference type="EMBL" id="JAWZYT010000060">
    <property type="protein sequence ID" value="KAK4328759.1"/>
    <property type="molecule type" value="Genomic_DNA"/>
</dbReference>
<dbReference type="PANTHER" id="PTHR13074">
    <property type="entry name" value="MEDIATOR OF RNA POLYMERASE II TRANSCRIPTION SUBUNIT 8"/>
    <property type="match status" value="1"/>
</dbReference>
<feature type="region of interest" description="Disordered" evidence="9">
    <location>
        <begin position="198"/>
        <end position="241"/>
    </location>
</feature>
<comment type="function">
    <text evidence="8">Component of the Mediator complex, a coactivator involved in the regulated transcription of nearly all RNA polymerase II-dependent genes. Mediator functions as a bridge to convey information from gene-specific regulatory proteins to the basal RNA polymerase II transcription machinery. Mediator is recruited to promoters by direct interactions with regulatory proteins and serves as a scaffold for the assembly of a functional preinitiation complex with RNA polymerase II and the general transcription factors.</text>
</comment>
<comment type="subcellular location">
    <subcellularLocation>
        <location evidence="1 8">Nucleus</location>
    </subcellularLocation>
</comment>
<dbReference type="PANTHER" id="PTHR13074:SF9">
    <property type="entry name" value="MEDIATOR OF RNA POLYMERASE II TRANSCRIPTION SUBUNIT 8"/>
    <property type="match status" value="1"/>
</dbReference>
<organism evidence="10 11">
    <name type="scientific">Petrolisthes manimaculis</name>
    <dbReference type="NCBI Taxonomy" id="1843537"/>
    <lineage>
        <taxon>Eukaryota</taxon>
        <taxon>Metazoa</taxon>
        <taxon>Ecdysozoa</taxon>
        <taxon>Arthropoda</taxon>
        <taxon>Crustacea</taxon>
        <taxon>Multicrustacea</taxon>
        <taxon>Malacostraca</taxon>
        <taxon>Eumalacostraca</taxon>
        <taxon>Eucarida</taxon>
        <taxon>Decapoda</taxon>
        <taxon>Pleocyemata</taxon>
        <taxon>Anomura</taxon>
        <taxon>Galatheoidea</taxon>
        <taxon>Porcellanidae</taxon>
        <taxon>Petrolisthes</taxon>
    </lineage>
</organism>
<evidence type="ECO:0000313" key="11">
    <source>
        <dbReference type="Proteomes" id="UP001292094"/>
    </source>
</evidence>
<evidence type="ECO:0000256" key="5">
    <source>
        <dbReference type="ARBA" id="ARBA00023159"/>
    </source>
</evidence>
<evidence type="ECO:0000256" key="8">
    <source>
        <dbReference type="RuleBase" id="RU364144"/>
    </source>
</evidence>
<evidence type="ECO:0000256" key="1">
    <source>
        <dbReference type="ARBA" id="ARBA00004123"/>
    </source>
</evidence>
<evidence type="ECO:0000256" key="3">
    <source>
        <dbReference type="ARBA" id="ARBA00011837"/>
    </source>
</evidence>
<comment type="similarity">
    <text evidence="2 8">Belongs to the Mediator complex subunit 8 family.</text>
</comment>
<proteinExistence type="inferred from homology"/>
<dbReference type="GO" id="GO:0000978">
    <property type="term" value="F:RNA polymerase II cis-regulatory region sequence-specific DNA binding"/>
    <property type="evidence" value="ECO:0007669"/>
    <property type="project" value="TreeGrafter"/>
</dbReference>
<protein>
    <recommendedName>
        <fullName evidence="8">Mediator of RNA polymerase II transcription subunit 8</fullName>
    </recommendedName>
    <alternativeName>
        <fullName evidence="8">Mediator complex subunit 8</fullName>
    </alternativeName>
</protein>
<gene>
    <name evidence="8" type="primary">MED8</name>
    <name evidence="10" type="ORF">Pmani_000850</name>
</gene>
<dbReference type="GO" id="GO:0003712">
    <property type="term" value="F:transcription coregulator activity"/>
    <property type="evidence" value="ECO:0007669"/>
    <property type="project" value="InterPro"/>
</dbReference>
<keyword evidence="4 8" id="KW-0805">Transcription regulation</keyword>
<evidence type="ECO:0000256" key="6">
    <source>
        <dbReference type="ARBA" id="ARBA00023163"/>
    </source>
</evidence>
<keyword evidence="11" id="KW-1185">Reference proteome</keyword>
<keyword evidence="5 8" id="KW-0010">Activator</keyword>
<dbReference type="Gene3D" id="1.20.58.1710">
    <property type="match status" value="1"/>
</dbReference>
<dbReference type="InterPro" id="IPR019364">
    <property type="entry name" value="Mediatior_Med8_fun/met"/>
</dbReference>
<feature type="compositionally biased region" description="Low complexity" evidence="9">
    <location>
        <begin position="198"/>
        <end position="219"/>
    </location>
</feature>
<evidence type="ECO:0000256" key="2">
    <source>
        <dbReference type="ARBA" id="ARBA00005716"/>
    </source>
</evidence>
<evidence type="ECO:0000256" key="7">
    <source>
        <dbReference type="ARBA" id="ARBA00023242"/>
    </source>
</evidence>
<sequence>MQREERALDTALEAIMQRVVDIKGSLQELLGKIEQEGERSDWPSYLNAYSVISAQIYTLMKVLKNEKTPVLRNYLTLPLQLSADTDDKLLAATEGRVPSFSHDFVPNLLRTKPEPDVEARHLALEAKMAQVNQDTAQKQINIHNKVVKHVMEMVNTAREEWETETSSRQTHAQTCSLNETQILVAALGTGKGIRVIQQPPQQPQARPQPSAAQQATPAQRKAVSSVKTNIKAASGMHPYGR</sequence>
<dbReference type="GO" id="GO:0070847">
    <property type="term" value="C:core mediator complex"/>
    <property type="evidence" value="ECO:0007669"/>
    <property type="project" value="TreeGrafter"/>
</dbReference>
<comment type="caution">
    <text evidence="10">The sequence shown here is derived from an EMBL/GenBank/DDBJ whole genome shotgun (WGS) entry which is preliminary data.</text>
</comment>
<dbReference type="AlphaFoldDB" id="A0AAE1USK9"/>
<reference evidence="10" key="1">
    <citation type="submission" date="2023-11" db="EMBL/GenBank/DDBJ databases">
        <title>Genome assemblies of two species of porcelain crab, Petrolisthes cinctipes and Petrolisthes manimaculis (Anomura: Porcellanidae).</title>
        <authorList>
            <person name="Angst P."/>
        </authorList>
    </citation>
    <scope>NUCLEOTIDE SEQUENCE</scope>
    <source>
        <strain evidence="10">PB745_02</strain>
        <tissue evidence="10">Gill</tissue>
    </source>
</reference>
<dbReference type="GO" id="GO:0016592">
    <property type="term" value="C:mediator complex"/>
    <property type="evidence" value="ECO:0007669"/>
    <property type="project" value="InterPro"/>
</dbReference>
<evidence type="ECO:0000256" key="4">
    <source>
        <dbReference type="ARBA" id="ARBA00023015"/>
    </source>
</evidence>
<dbReference type="GO" id="GO:0006357">
    <property type="term" value="P:regulation of transcription by RNA polymerase II"/>
    <property type="evidence" value="ECO:0007669"/>
    <property type="project" value="InterPro"/>
</dbReference>